<keyword evidence="5 7" id="KW-1133">Transmembrane helix</keyword>
<dbReference type="PANTHER" id="PTHR43266:SF9">
    <property type="entry name" value="PERMEASE, MAJOR FACILITATOR SUPERFAMILY-RELATED"/>
    <property type="match status" value="1"/>
</dbReference>
<evidence type="ECO:0000256" key="5">
    <source>
        <dbReference type="ARBA" id="ARBA00022989"/>
    </source>
</evidence>
<keyword evidence="9" id="KW-1185">Reference proteome</keyword>
<evidence type="ECO:0000313" key="8">
    <source>
        <dbReference type="EMBL" id="MFL0248647.1"/>
    </source>
</evidence>
<name>A0ABW8TAA3_9CLOT</name>
<gene>
    <name evidence="8" type="ORF">ACJDUG_17015</name>
</gene>
<dbReference type="CDD" id="cd06173">
    <property type="entry name" value="MFS_MefA_like"/>
    <property type="match status" value="1"/>
</dbReference>
<feature type="transmembrane region" description="Helical" evidence="7">
    <location>
        <begin position="109"/>
        <end position="131"/>
    </location>
</feature>
<reference evidence="8 9" key="1">
    <citation type="submission" date="2024-11" db="EMBL/GenBank/DDBJ databases">
        <authorList>
            <person name="Heng Y.C."/>
            <person name="Lim A.C.H."/>
            <person name="Lee J.K.Y."/>
            <person name="Kittelmann S."/>
        </authorList>
    </citation>
    <scope>NUCLEOTIDE SEQUENCE [LARGE SCALE GENOMIC DNA]</scope>
    <source>
        <strain evidence="8 9">WILCCON 0185</strain>
    </source>
</reference>
<keyword evidence="3" id="KW-1003">Cell membrane</keyword>
<feature type="transmembrane region" description="Helical" evidence="7">
    <location>
        <begin position="12"/>
        <end position="37"/>
    </location>
</feature>
<feature type="transmembrane region" description="Helical" evidence="7">
    <location>
        <begin position="361"/>
        <end position="381"/>
    </location>
</feature>
<dbReference type="SUPFAM" id="SSF103473">
    <property type="entry name" value="MFS general substrate transporter"/>
    <property type="match status" value="1"/>
</dbReference>
<protein>
    <submittedName>
        <fullName evidence="8">MFS transporter</fullName>
    </submittedName>
</protein>
<dbReference type="InterPro" id="IPR036259">
    <property type="entry name" value="MFS_trans_sf"/>
</dbReference>
<sequence>MNVKLLKKKDLSLLMIGKLTSLLGSSIQSFALSLYVLKLTGSGIKFAATLVISIIPQLILGPIAGVFVDWFDRKRILVYLDLTAGIVVSIYAFIFIANGGLTLGSVYSLVIILSVINVLFQPAVSTVIPAIMGREELVDANGINSFFSSIGNLLSPAIAGVLFGLYGLLPILIINCLSFYASSICEVFIKIPKINRNLQKLSFKKFLEDFSEGLTFIKNKDLIIMLMIIALIANFAADPIFSVGFAFISKQILKVTDFQYGMIESIFVVSMLFSPFICSKIVKKHEISQVAFWSFLLVGVFVGALSIVPAQFFLKLFNTKLVPYIAMLCIVFIIGIFSTISNICLGTLFQKEVPIEMMGRVVTLLNTVSMAALPLGRFVFGLLFDKLSPNLCILISALLMLATMIYFSNKLIKPSTGKIVKESATA</sequence>
<evidence type="ECO:0000256" key="4">
    <source>
        <dbReference type="ARBA" id="ARBA00022692"/>
    </source>
</evidence>
<feature type="transmembrane region" description="Helical" evidence="7">
    <location>
        <begin position="76"/>
        <end position="97"/>
    </location>
</feature>
<evidence type="ECO:0000256" key="2">
    <source>
        <dbReference type="ARBA" id="ARBA00022448"/>
    </source>
</evidence>
<dbReference type="PANTHER" id="PTHR43266">
    <property type="entry name" value="MACROLIDE-EFFLUX PROTEIN"/>
    <property type="match status" value="1"/>
</dbReference>
<feature type="transmembrane region" description="Helical" evidence="7">
    <location>
        <begin position="222"/>
        <end position="248"/>
    </location>
</feature>
<feature type="transmembrane region" description="Helical" evidence="7">
    <location>
        <begin position="43"/>
        <end position="64"/>
    </location>
</feature>
<comment type="caution">
    <text evidence="8">The sequence shown here is derived from an EMBL/GenBank/DDBJ whole genome shotgun (WGS) entry which is preliminary data.</text>
</comment>
<organism evidence="8 9">
    <name type="scientific">Candidatus Clostridium stratigraminis</name>
    <dbReference type="NCBI Taxonomy" id="3381661"/>
    <lineage>
        <taxon>Bacteria</taxon>
        <taxon>Bacillati</taxon>
        <taxon>Bacillota</taxon>
        <taxon>Clostridia</taxon>
        <taxon>Eubacteriales</taxon>
        <taxon>Clostridiaceae</taxon>
        <taxon>Clostridium</taxon>
    </lineage>
</organism>
<accession>A0ABW8TAA3</accession>
<evidence type="ECO:0000256" key="6">
    <source>
        <dbReference type="ARBA" id="ARBA00023136"/>
    </source>
</evidence>
<evidence type="ECO:0000256" key="7">
    <source>
        <dbReference type="SAM" id="Phobius"/>
    </source>
</evidence>
<dbReference type="RefSeq" id="WP_406771075.1">
    <property type="nucleotide sequence ID" value="NZ_JBJHZZ010000024.1"/>
</dbReference>
<dbReference type="Gene3D" id="1.20.1250.20">
    <property type="entry name" value="MFS general substrate transporter like domains"/>
    <property type="match status" value="1"/>
</dbReference>
<dbReference type="InterPro" id="IPR011701">
    <property type="entry name" value="MFS"/>
</dbReference>
<comment type="subcellular location">
    <subcellularLocation>
        <location evidence="1">Cell membrane</location>
        <topology evidence="1">Multi-pass membrane protein</topology>
    </subcellularLocation>
</comment>
<evidence type="ECO:0000256" key="3">
    <source>
        <dbReference type="ARBA" id="ARBA00022475"/>
    </source>
</evidence>
<proteinExistence type="predicted"/>
<keyword evidence="6 7" id="KW-0472">Membrane</keyword>
<keyword evidence="4 7" id="KW-0812">Transmembrane</keyword>
<feature type="transmembrane region" description="Helical" evidence="7">
    <location>
        <begin position="169"/>
        <end position="189"/>
    </location>
</feature>
<feature type="transmembrane region" description="Helical" evidence="7">
    <location>
        <begin position="387"/>
        <end position="407"/>
    </location>
</feature>
<feature type="transmembrane region" description="Helical" evidence="7">
    <location>
        <begin position="290"/>
        <end position="312"/>
    </location>
</feature>
<dbReference type="Pfam" id="PF07690">
    <property type="entry name" value="MFS_1"/>
    <property type="match status" value="1"/>
</dbReference>
<feature type="transmembrane region" description="Helical" evidence="7">
    <location>
        <begin position="324"/>
        <end position="349"/>
    </location>
</feature>
<dbReference type="Proteomes" id="UP001623591">
    <property type="component" value="Unassembled WGS sequence"/>
</dbReference>
<evidence type="ECO:0000256" key="1">
    <source>
        <dbReference type="ARBA" id="ARBA00004651"/>
    </source>
</evidence>
<keyword evidence="2" id="KW-0813">Transport</keyword>
<dbReference type="EMBL" id="JBJHZZ010000024">
    <property type="protein sequence ID" value="MFL0248647.1"/>
    <property type="molecule type" value="Genomic_DNA"/>
</dbReference>
<feature type="transmembrane region" description="Helical" evidence="7">
    <location>
        <begin position="260"/>
        <end position="278"/>
    </location>
</feature>
<evidence type="ECO:0000313" key="9">
    <source>
        <dbReference type="Proteomes" id="UP001623591"/>
    </source>
</evidence>
<feature type="transmembrane region" description="Helical" evidence="7">
    <location>
        <begin position="143"/>
        <end position="163"/>
    </location>
</feature>